<gene>
    <name evidence="1" type="ORF">GCM10010993_09020</name>
</gene>
<protein>
    <submittedName>
        <fullName evidence="1">Uncharacterized protein</fullName>
    </submittedName>
</protein>
<dbReference type="RefSeq" id="WP_188440137.1">
    <property type="nucleotide sequence ID" value="NZ_BMFD01000002.1"/>
</dbReference>
<comment type="caution">
    <text evidence="1">The sequence shown here is derived from an EMBL/GenBank/DDBJ whole genome shotgun (WGS) entry which is preliminary data.</text>
</comment>
<proteinExistence type="predicted"/>
<accession>A0ABQ1M0B4</accession>
<sequence>MENIIHKGITPEKVSLAELLFYKEKQIKMAVAHYLHQLEVRLSIQQRICTYLLLAFVSSGLLVQGLFKSTISSNPKSPKSISISAGDMKPVGLFPVWQDSLENKFQPKTNTSWKIND</sequence>
<dbReference type="Proteomes" id="UP000635885">
    <property type="component" value="Unassembled WGS sequence"/>
</dbReference>
<dbReference type="EMBL" id="BMFD01000002">
    <property type="protein sequence ID" value="GGC32221.1"/>
    <property type="molecule type" value="Genomic_DNA"/>
</dbReference>
<organism evidence="1 2">
    <name type="scientific">Belliella aquatica</name>
    <dbReference type="NCBI Taxonomy" id="1323734"/>
    <lineage>
        <taxon>Bacteria</taxon>
        <taxon>Pseudomonadati</taxon>
        <taxon>Bacteroidota</taxon>
        <taxon>Cytophagia</taxon>
        <taxon>Cytophagales</taxon>
        <taxon>Cyclobacteriaceae</taxon>
        <taxon>Belliella</taxon>
    </lineage>
</organism>
<keyword evidence="2" id="KW-1185">Reference proteome</keyword>
<evidence type="ECO:0000313" key="2">
    <source>
        <dbReference type="Proteomes" id="UP000635885"/>
    </source>
</evidence>
<evidence type="ECO:0000313" key="1">
    <source>
        <dbReference type="EMBL" id="GGC32221.1"/>
    </source>
</evidence>
<name>A0ABQ1M0B4_9BACT</name>
<reference evidence="2" key="1">
    <citation type="journal article" date="2019" name="Int. J. Syst. Evol. Microbiol.">
        <title>The Global Catalogue of Microorganisms (GCM) 10K type strain sequencing project: providing services to taxonomists for standard genome sequencing and annotation.</title>
        <authorList>
            <consortium name="The Broad Institute Genomics Platform"/>
            <consortium name="The Broad Institute Genome Sequencing Center for Infectious Disease"/>
            <person name="Wu L."/>
            <person name="Ma J."/>
        </authorList>
    </citation>
    <scope>NUCLEOTIDE SEQUENCE [LARGE SCALE GENOMIC DNA]</scope>
    <source>
        <strain evidence="2">CGMCC 1.12479</strain>
    </source>
</reference>